<dbReference type="PROSITE" id="PS51118">
    <property type="entry name" value="HTH_HXLR"/>
    <property type="match status" value="1"/>
</dbReference>
<dbReference type="InterPro" id="IPR002577">
    <property type="entry name" value="HTH_HxlR"/>
</dbReference>
<sequence>MSERDFRHRLTADSVGRALELVGERWTLLILRETFFGVRRYGQLARHLGIPRPTLSARLKKLVEAGLLEKVAYEEDKHEYRLTDSGKALFPAVIALMNWGDTYLPAPEGPPILLRHNECGEHADPFLACGHCGGEITANGVTPEPGPGFVTR</sequence>
<evidence type="ECO:0000256" key="1">
    <source>
        <dbReference type="ARBA" id="ARBA00023015"/>
    </source>
</evidence>
<dbReference type="InterPro" id="IPR036388">
    <property type="entry name" value="WH-like_DNA-bd_sf"/>
</dbReference>
<dbReference type="SUPFAM" id="SSF46785">
    <property type="entry name" value="Winged helix' DNA-binding domain"/>
    <property type="match status" value="1"/>
</dbReference>
<dbReference type="OrthoDB" id="5181972at2"/>
<keyword evidence="6" id="KW-1185">Reference proteome</keyword>
<proteinExistence type="predicted"/>
<name>A0A1H3RP49_9PSEU</name>
<dbReference type="InterPro" id="IPR036390">
    <property type="entry name" value="WH_DNA-bd_sf"/>
</dbReference>
<keyword evidence="1" id="KW-0805">Transcription regulation</keyword>
<dbReference type="InterPro" id="IPR001845">
    <property type="entry name" value="HTH_ArsR_DNA-bd_dom"/>
</dbReference>
<dbReference type="STRING" id="589385.SAMN05421504_111186"/>
<accession>A0A1H3RP49</accession>
<dbReference type="RefSeq" id="WP_091298006.1">
    <property type="nucleotide sequence ID" value="NZ_FNON01000011.1"/>
</dbReference>
<organism evidence="5 6">
    <name type="scientific">Amycolatopsis xylanica</name>
    <dbReference type="NCBI Taxonomy" id="589385"/>
    <lineage>
        <taxon>Bacteria</taxon>
        <taxon>Bacillati</taxon>
        <taxon>Actinomycetota</taxon>
        <taxon>Actinomycetes</taxon>
        <taxon>Pseudonocardiales</taxon>
        <taxon>Pseudonocardiaceae</taxon>
        <taxon>Amycolatopsis</taxon>
    </lineage>
</organism>
<dbReference type="GO" id="GO:0003700">
    <property type="term" value="F:DNA-binding transcription factor activity"/>
    <property type="evidence" value="ECO:0007669"/>
    <property type="project" value="InterPro"/>
</dbReference>
<protein>
    <submittedName>
        <fullName evidence="5">DNA-binding transcriptional regulator, HxlR family</fullName>
    </submittedName>
</protein>
<gene>
    <name evidence="5" type="ORF">SAMN05421504_111186</name>
</gene>
<dbReference type="PANTHER" id="PTHR33204">
    <property type="entry name" value="TRANSCRIPTIONAL REGULATOR, MARR FAMILY"/>
    <property type="match status" value="1"/>
</dbReference>
<evidence type="ECO:0000256" key="2">
    <source>
        <dbReference type="ARBA" id="ARBA00023125"/>
    </source>
</evidence>
<dbReference type="PANTHER" id="PTHR33204:SF18">
    <property type="entry name" value="TRANSCRIPTIONAL REGULATORY PROTEIN"/>
    <property type="match status" value="1"/>
</dbReference>
<evidence type="ECO:0000313" key="6">
    <source>
        <dbReference type="Proteomes" id="UP000199515"/>
    </source>
</evidence>
<dbReference type="Pfam" id="PF01638">
    <property type="entry name" value="HxlR"/>
    <property type="match status" value="1"/>
</dbReference>
<dbReference type="Gene3D" id="1.10.10.10">
    <property type="entry name" value="Winged helix-like DNA-binding domain superfamily/Winged helix DNA-binding domain"/>
    <property type="match status" value="1"/>
</dbReference>
<dbReference type="AlphaFoldDB" id="A0A1H3RP49"/>
<feature type="domain" description="HTH hxlR-type" evidence="4">
    <location>
        <begin position="12"/>
        <end position="108"/>
    </location>
</feature>
<dbReference type="CDD" id="cd00090">
    <property type="entry name" value="HTH_ARSR"/>
    <property type="match status" value="1"/>
</dbReference>
<keyword evidence="3" id="KW-0804">Transcription</keyword>
<dbReference type="InterPro" id="IPR011991">
    <property type="entry name" value="ArsR-like_HTH"/>
</dbReference>
<dbReference type="Proteomes" id="UP000199515">
    <property type="component" value="Unassembled WGS sequence"/>
</dbReference>
<dbReference type="GO" id="GO:0003677">
    <property type="term" value="F:DNA binding"/>
    <property type="evidence" value="ECO:0007669"/>
    <property type="project" value="UniProtKB-KW"/>
</dbReference>
<dbReference type="SMART" id="SM00418">
    <property type="entry name" value="HTH_ARSR"/>
    <property type="match status" value="1"/>
</dbReference>
<dbReference type="EMBL" id="FNON01000011">
    <property type="protein sequence ID" value="SDZ26679.1"/>
    <property type="molecule type" value="Genomic_DNA"/>
</dbReference>
<evidence type="ECO:0000256" key="3">
    <source>
        <dbReference type="ARBA" id="ARBA00023163"/>
    </source>
</evidence>
<evidence type="ECO:0000313" key="5">
    <source>
        <dbReference type="EMBL" id="SDZ26679.1"/>
    </source>
</evidence>
<evidence type="ECO:0000259" key="4">
    <source>
        <dbReference type="PROSITE" id="PS51118"/>
    </source>
</evidence>
<keyword evidence="2 5" id="KW-0238">DNA-binding</keyword>
<reference evidence="5 6" key="1">
    <citation type="submission" date="2016-10" db="EMBL/GenBank/DDBJ databases">
        <authorList>
            <person name="de Groot N.N."/>
        </authorList>
    </citation>
    <scope>NUCLEOTIDE SEQUENCE [LARGE SCALE GENOMIC DNA]</scope>
    <source>
        <strain evidence="5 6">CPCC 202699</strain>
    </source>
</reference>